<accession>A0AAW1WI66</accession>
<evidence type="ECO:0000313" key="2">
    <source>
        <dbReference type="Proteomes" id="UP001457282"/>
    </source>
</evidence>
<sequence>MAIKSSPEPHLHMPIPSTLQPAIQAARRAHPSSDCAPLFFNSSVMYHMPQSLCSHPPPCTMAVPLSSSHHDFFSIHPPLQSSSPVAIGLPSQQAINFVNDFYTQEGAPSSTNLDKPMLIFNLHNRTSPP</sequence>
<dbReference type="EMBL" id="JBEDUW010000006">
    <property type="protein sequence ID" value="KAK9923586.1"/>
    <property type="molecule type" value="Genomic_DNA"/>
</dbReference>
<organism evidence="1 2">
    <name type="scientific">Rubus argutus</name>
    <name type="common">Southern blackberry</name>
    <dbReference type="NCBI Taxonomy" id="59490"/>
    <lineage>
        <taxon>Eukaryota</taxon>
        <taxon>Viridiplantae</taxon>
        <taxon>Streptophyta</taxon>
        <taxon>Embryophyta</taxon>
        <taxon>Tracheophyta</taxon>
        <taxon>Spermatophyta</taxon>
        <taxon>Magnoliopsida</taxon>
        <taxon>eudicotyledons</taxon>
        <taxon>Gunneridae</taxon>
        <taxon>Pentapetalae</taxon>
        <taxon>rosids</taxon>
        <taxon>fabids</taxon>
        <taxon>Rosales</taxon>
        <taxon>Rosaceae</taxon>
        <taxon>Rosoideae</taxon>
        <taxon>Rosoideae incertae sedis</taxon>
        <taxon>Rubus</taxon>
    </lineage>
</organism>
<evidence type="ECO:0000313" key="1">
    <source>
        <dbReference type="EMBL" id="KAK9923586.1"/>
    </source>
</evidence>
<dbReference type="Proteomes" id="UP001457282">
    <property type="component" value="Unassembled WGS sequence"/>
</dbReference>
<gene>
    <name evidence="1" type="ORF">M0R45_031995</name>
</gene>
<proteinExistence type="predicted"/>
<dbReference type="AlphaFoldDB" id="A0AAW1WI66"/>
<reference evidence="1 2" key="1">
    <citation type="journal article" date="2023" name="G3 (Bethesda)">
        <title>A chromosome-length genome assembly and annotation of blackberry (Rubus argutus, cv. 'Hillquist').</title>
        <authorList>
            <person name="Bruna T."/>
            <person name="Aryal R."/>
            <person name="Dudchenko O."/>
            <person name="Sargent D.J."/>
            <person name="Mead D."/>
            <person name="Buti M."/>
            <person name="Cavallini A."/>
            <person name="Hytonen T."/>
            <person name="Andres J."/>
            <person name="Pham M."/>
            <person name="Weisz D."/>
            <person name="Mascagni F."/>
            <person name="Usai G."/>
            <person name="Natali L."/>
            <person name="Bassil N."/>
            <person name="Fernandez G.E."/>
            <person name="Lomsadze A."/>
            <person name="Armour M."/>
            <person name="Olukolu B."/>
            <person name="Poorten T."/>
            <person name="Britton C."/>
            <person name="Davik J."/>
            <person name="Ashrafi H."/>
            <person name="Aiden E.L."/>
            <person name="Borodovsky M."/>
            <person name="Worthington M."/>
        </authorList>
    </citation>
    <scope>NUCLEOTIDE SEQUENCE [LARGE SCALE GENOMIC DNA]</scope>
    <source>
        <strain evidence="1">PI 553951</strain>
    </source>
</reference>
<keyword evidence="2" id="KW-1185">Reference proteome</keyword>
<name>A0AAW1WI66_RUBAR</name>
<protein>
    <submittedName>
        <fullName evidence="1">Uncharacterized protein</fullName>
    </submittedName>
</protein>
<comment type="caution">
    <text evidence="1">The sequence shown here is derived from an EMBL/GenBank/DDBJ whole genome shotgun (WGS) entry which is preliminary data.</text>
</comment>